<dbReference type="GO" id="GO:0004803">
    <property type="term" value="F:transposase activity"/>
    <property type="evidence" value="ECO:0007669"/>
    <property type="project" value="InterPro"/>
</dbReference>
<feature type="region of interest" description="Disordered" evidence="1">
    <location>
        <begin position="72"/>
        <end position="91"/>
    </location>
</feature>
<dbReference type="EMBL" id="RSAS01000114">
    <property type="protein sequence ID" value="RRR76512.1"/>
    <property type="molecule type" value="Genomic_DNA"/>
</dbReference>
<dbReference type="GO" id="GO:0006313">
    <property type="term" value="P:DNA transposition"/>
    <property type="evidence" value="ECO:0007669"/>
    <property type="project" value="InterPro"/>
</dbReference>
<evidence type="ECO:0000313" key="2">
    <source>
        <dbReference type="EMBL" id="RRR76512.1"/>
    </source>
</evidence>
<sequence>MTEKNGCKPNQPASAEVSPRATRRTFTREYKLRIVREAAEAAKVGGVGALLRREGLYSSSLVQWRREFPLDGEVSLEPRKRGPKPRQTAEQKAMAKLQRDNERLQKKLDLAEALLDLQKKARAIWGWDPDESKGRKP</sequence>
<reference evidence="2 3" key="1">
    <citation type="submission" date="2018-12" db="EMBL/GenBank/DDBJ databases">
        <title>Genome Sequence of Candidatus Viridilinea halotolerans isolated from saline sulfide-rich spring.</title>
        <authorList>
            <person name="Grouzdev D.S."/>
            <person name="Burganskaya E.I."/>
            <person name="Krutkina M.S."/>
            <person name="Sukhacheva M.V."/>
            <person name="Gorlenko V.M."/>
        </authorList>
    </citation>
    <scope>NUCLEOTIDE SEQUENCE [LARGE SCALE GENOMIC DNA]</scope>
    <source>
        <strain evidence="2">Chok-6</strain>
    </source>
</reference>
<evidence type="ECO:0000313" key="3">
    <source>
        <dbReference type="Proteomes" id="UP000280307"/>
    </source>
</evidence>
<dbReference type="SUPFAM" id="SSF46689">
    <property type="entry name" value="Homeodomain-like"/>
    <property type="match status" value="1"/>
</dbReference>
<dbReference type="GO" id="GO:0003677">
    <property type="term" value="F:DNA binding"/>
    <property type="evidence" value="ECO:0007669"/>
    <property type="project" value="InterPro"/>
</dbReference>
<name>A0A426U8E9_9CHLR</name>
<dbReference type="InterPro" id="IPR002514">
    <property type="entry name" value="Transposase_8"/>
</dbReference>
<dbReference type="Proteomes" id="UP000280307">
    <property type="component" value="Unassembled WGS sequence"/>
</dbReference>
<accession>A0A426U8E9</accession>
<dbReference type="InterPro" id="IPR009057">
    <property type="entry name" value="Homeodomain-like_sf"/>
</dbReference>
<comment type="caution">
    <text evidence="2">The sequence shown here is derived from an EMBL/GenBank/DDBJ whole genome shotgun (WGS) entry which is preliminary data.</text>
</comment>
<feature type="region of interest" description="Disordered" evidence="1">
    <location>
        <begin position="1"/>
        <end position="22"/>
    </location>
</feature>
<evidence type="ECO:0000256" key="1">
    <source>
        <dbReference type="SAM" id="MobiDB-lite"/>
    </source>
</evidence>
<proteinExistence type="predicted"/>
<gene>
    <name evidence="2" type="ORF">EI684_02920</name>
</gene>
<organism evidence="2 3">
    <name type="scientific">Candidatus Viridilinea halotolerans</name>
    <dbReference type="NCBI Taxonomy" id="2491704"/>
    <lineage>
        <taxon>Bacteria</taxon>
        <taxon>Bacillati</taxon>
        <taxon>Chloroflexota</taxon>
        <taxon>Chloroflexia</taxon>
        <taxon>Chloroflexales</taxon>
        <taxon>Chloroflexineae</taxon>
        <taxon>Oscillochloridaceae</taxon>
        <taxon>Candidatus Viridilinea</taxon>
    </lineage>
</organism>
<protein>
    <submittedName>
        <fullName evidence="2">Transposase</fullName>
    </submittedName>
</protein>
<dbReference type="Pfam" id="PF01527">
    <property type="entry name" value="HTH_Tnp_1"/>
    <property type="match status" value="1"/>
</dbReference>
<dbReference type="AlphaFoldDB" id="A0A426U8E9"/>